<sequence length="65" mass="7739">MNETLTDLPEVLTSRDLLEVLPIGKNTLYRLLHRADFPARRIGRKFLVSKRALLRWLEEQRHDAR</sequence>
<proteinExistence type="predicted"/>
<dbReference type="InterPro" id="IPR010093">
    <property type="entry name" value="SinI_DNA-bd"/>
</dbReference>
<evidence type="ECO:0000259" key="1">
    <source>
        <dbReference type="Pfam" id="PF12728"/>
    </source>
</evidence>
<comment type="caution">
    <text evidence="2">The sequence shown here is derived from an EMBL/GenBank/DDBJ whole genome shotgun (WGS) entry which is preliminary data.</text>
</comment>
<accession>A0A7V4DEB8</accession>
<dbReference type="EMBL" id="DTFV01000102">
    <property type="protein sequence ID" value="HGI31061.1"/>
    <property type="molecule type" value="Genomic_DNA"/>
</dbReference>
<name>A0A7V4DEB8_9BACT</name>
<organism evidence="2">
    <name type="scientific">Candidatus Caldatribacterium californiense</name>
    <dbReference type="NCBI Taxonomy" id="1454726"/>
    <lineage>
        <taxon>Bacteria</taxon>
        <taxon>Pseudomonadati</taxon>
        <taxon>Atribacterota</taxon>
        <taxon>Atribacteria</taxon>
        <taxon>Atribacterales</taxon>
        <taxon>Candidatus Caldatribacteriaceae</taxon>
        <taxon>Candidatus Caldatribacterium</taxon>
    </lineage>
</organism>
<dbReference type="SUPFAM" id="SSF46955">
    <property type="entry name" value="Putative DNA-binding domain"/>
    <property type="match status" value="1"/>
</dbReference>
<protein>
    <submittedName>
        <fullName evidence="2">DNA-binding protein</fullName>
    </submittedName>
</protein>
<dbReference type="NCBIfam" id="TIGR01764">
    <property type="entry name" value="excise"/>
    <property type="match status" value="1"/>
</dbReference>
<dbReference type="Pfam" id="PF12728">
    <property type="entry name" value="HTH_17"/>
    <property type="match status" value="1"/>
</dbReference>
<dbReference type="InterPro" id="IPR041657">
    <property type="entry name" value="HTH_17"/>
</dbReference>
<evidence type="ECO:0000313" key="2">
    <source>
        <dbReference type="EMBL" id="HGI31061.1"/>
    </source>
</evidence>
<reference evidence="2" key="1">
    <citation type="journal article" date="2020" name="mSystems">
        <title>Genome- and Community-Level Interaction Insights into Carbon Utilization and Element Cycling Functions of Hydrothermarchaeota in Hydrothermal Sediment.</title>
        <authorList>
            <person name="Zhou Z."/>
            <person name="Liu Y."/>
            <person name="Xu W."/>
            <person name="Pan J."/>
            <person name="Luo Z.H."/>
            <person name="Li M."/>
        </authorList>
    </citation>
    <scope>NUCLEOTIDE SEQUENCE [LARGE SCALE GENOMIC DNA]</scope>
    <source>
        <strain evidence="2">SpSt-747</strain>
    </source>
</reference>
<dbReference type="GO" id="GO:0003677">
    <property type="term" value="F:DNA binding"/>
    <property type="evidence" value="ECO:0007669"/>
    <property type="project" value="UniProtKB-KW"/>
</dbReference>
<gene>
    <name evidence="2" type="ORF">ENV30_07130</name>
</gene>
<feature type="domain" description="Helix-turn-helix" evidence="1">
    <location>
        <begin position="11"/>
        <end position="61"/>
    </location>
</feature>
<dbReference type="AlphaFoldDB" id="A0A7V4DEB8"/>
<keyword evidence="2" id="KW-0238">DNA-binding</keyword>
<dbReference type="InterPro" id="IPR009061">
    <property type="entry name" value="DNA-bd_dom_put_sf"/>
</dbReference>